<dbReference type="AlphaFoldDB" id="A0A852ZXK4"/>
<sequence length="142" mass="16168">MDVERAVEFVRNNTRAVLTTRRSDGGLQQSPVLATVDEAGRVVVSSGEDRAKTRNLRRDPHMVLCVFTRRFFGDWVQLEGPAEVLSLPEAEEPLVDYYRRVAGEHEDWAEYRRAMREERRCLLRMTPRRAAGVIAAEGAQPA</sequence>
<dbReference type="RefSeq" id="WP_179814189.1">
    <property type="nucleotide sequence ID" value="NZ_JACBZD010000001.1"/>
</dbReference>
<dbReference type="Pfam" id="PF01243">
    <property type="entry name" value="PNPOx_N"/>
    <property type="match status" value="1"/>
</dbReference>
<dbReference type="EMBL" id="JACBZD010000001">
    <property type="protein sequence ID" value="NYI05454.1"/>
    <property type="molecule type" value="Genomic_DNA"/>
</dbReference>
<reference evidence="3 4" key="1">
    <citation type="submission" date="2020-07" db="EMBL/GenBank/DDBJ databases">
        <title>Sequencing the genomes of 1000 actinobacteria strains.</title>
        <authorList>
            <person name="Klenk H.-P."/>
        </authorList>
    </citation>
    <scope>NUCLEOTIDE SEQUENCE [LARGE SCALE GENOMIC DNA]</scope>
    <source>
        <strain evidence="3 4">DSM 42178</strain>
    </source>
</reference>
<protein>
    <submittedName>
        <fullName evidence="3">PPOX class probable F420-dependent enzyme</fullName>
    </submittedName>
</protein>
<dbReference type="NCBIfam" id="TIGR03618">
    <property type="entry name" value="Rv1155_F420"/>
    <property type="match status" value="1"/>
</dbReference>
<accession>A0A852ZXK4</accession>
<dbReference type="InterPro" id="IPR011576">
    <property type="entry name" value="Pyridox_Oxase_N"/>
</dbReference>
<dbReference type="PANTHER" id="PTHR35176:SF2">
    <property type="entry name" value="F420H(2)-DEPENDENT REDUCTASE RV1155"/>
    <property type="match status" value="1"/>
</dbReference>
<dbReference type="Gene3D" id="2.30.110.10">
    <property type="entry name" value="Electron Transport, Fmn-binding Protein, Chain A"/>
    <property type="match status" value="1"/>
</dbReference>
<dbReference type="SUPFAM" id="SSF50475">
    <property type="entry name" value="FMN-binding split barrel"/>
    <property type="match status" value="1"/>
</dbReference>
<organism evidence="3 4">
    <name type="scientific">Allostreptomyces psammosilenae</name>
    <dbReference type="NCBI Taxonomy" id="1892865"/>
    <lineage>
        <taxon>Bacteria</taxon>
        <taxon>Bacillati</taxon>
        <taxon>Actinomycetota</taxon>
        <taxon>Actinomycetes</taxon>
        <taxon>Kitasatosporales</taxon>
        <taxon>Streptomycetaceae</taxon>
        <taxon>Allostreptomyces</taxon>
    </lineage>
</organism>
<evidence type="ECO:0000313" key="4">
    <source>
        <dbReference type="Proteomes" id="UP000567795"/>
    </source>
</evidence>
<keyword evidence="1" id="KW-0560">Oxidoreductase</keyword>
<dbReference type="InterPro" id="IPR012349">
    <property type="entry name" value="Split_barrel_FMN-bd"/>
</dbReference>
<gene>
    <name evidence="3" type="ORF">FHU37_002397</name>
</gene>
<dbReference type="InterPro" id="IPR019920">
    <property type="entry name" value="F420-binding_dom_put"/>
</dbReference>
<dbReference type="GO" id="GO:0005829">
    <property type="term" value="C:cytosol"/>
    <property type="evidence" value="ECO:0007669"/>
    <property type="project" value="TreeGrafter"/>
</dbReference>
<dbReference type="InterPro" id="IPR052019">
    <property type="entry name" value="F420H2_bilvrd_red/Heme_oxyg"/>
</dbReference>
<evidence type="ECO:0000259" key="2">
    <source>
        <dbReference type="Pfam" id="PF01243"/>
    </source>
</evidence>
<name>A0A852ZXK4_9ACTN</name>
<dbReference type="Proteomes" id="UP000567795">
    <property type="component" value="Unassembled WGS sequence"/>
</dbReference>
<evidence type="ECO:0000313" key="3">
    <source>
        <dbReference type="EMBL" id="NYI05454.1"/>
    </source>
</evidence>
<keyword evidence="4" id="KW-1185">Reference proteome</keyword>
<comment type="caution">
    <text evidence="3">The sequence shown here is derived from an EMBL/GenBank/DDBJ whole genome shotgun (WGS) entry which is preliminary data.</text>
</comment>
<dbReference type="GO" id="GO:0070967">
    <property type="term" value="F:coenzyme F420 binding"/>
    <property type="evidence" value="ECO:0007669"/>
    <property type="project" value="TreeGrafter"/>
</dbReference>
<dbReference type="GO" id="GO:0016627">
    <property type="term" value="F:oxidoreductase activity, acting on the CH-CH group of donors"/>
    <property type="evidence" value="ECO:0007669"/>
    <property type="project" value="TreeGrafter"/>
</dbReference>
<feature type="domain" description="Pyridoxamine 5'-phosphate oxidase N-terminal" evidence="2">
    <location>
        <begin position="4"/>
        <end position="131"/>
    </location>
</feature>
<proteinExistence type="predicted"/>
<dbReference type="PANTHER" id="PTHR35176">
    <property type="entry name" value="HEME OXYGENASE HI_0854-RELATED"/>
    <property type="match status" value="1"/>
</dbReference>
<evidence type="ECO:0000256" key="1">
    <source>
        <dbReference type="ARBA" id="ARBA00023002"/>
    </source>
</evidence>